<feature type="domain" description="Cytochrome c" evidence="8">
    <location>
        <begin position="24"/>
        <end position="140"/>
    </location>
</feature>
<proteinExistence type="predicted"/>
<evidence type="ECO:0000256" key="4">
    <source>
        <dbReference type="ARBA" id="ARBA00022982"/>
    </source>
</evidence>
<organism evidence="9 10">
    <name type="scientific">Paracoccus thiocyanatus</name>
    <dbReference type="NCBI Taxonomy" id="34006"/>
    <lineage>
        <taxon>Bacteria</taxon>
        <taxon>Pseudomonadati</taxon>
        <taxon>Pseudomonadota</taxon>
        <taxon>Alphaproteobacteria</taxon>
        <taxon>Rhodobacterales</taxon>
        <taxon>Paracoccaceae</taxon>
        <taxon>Paracoccus</taxon>
    </lineage>
</organism>
<dbReference type="OrthoDB" id="9805828at2"/>
<keyword evidence="7" id="KW-0732">Signal</keyword>
<dbReference type="AlphaFoldDB" id="A0A1N6P3U0"/>
<evidence type="ECO:0000313" key="9">
    <source>
        <dbReference type="EMBL" id="SIP98947.1"/>
    </source>
</evidence>
<name>A0A1N6P3U0_9RHOB</name>
<dbReference type="EMBL" id="FTMK01000002">
    <property type="protein sequence ID" value="SIP98947.1"/>
    <property type="molecule type" value="Genomic_DNA"/>
</dbReference>
<evidence type="ECO:0000256" key="5">
    <source>
        <dbReference type="ARBA" id="ARBA00023004"/>
    </source>
</evidence>
<keyword evidence="1" id="KW-0813">Transport</keyword>
<keyword evidence="3 6" id="KW-0479">Metal-binding</keyword>
<evidence type="ECO:0000256" key="2">
    <source>
        <dbReference type="ARBA" id="ARBA00022617"/>
    </source>
</evidence>
<evidence type="ECO:0000313" key="10">
    <source>
        <dbReference type="Proteomes" id="UP000323956"/>
    </source>
</evidence>
<keyword evidence="2 6" id="KW-0349">Heme</keyword>
<evidence type="ECO:0000256" key="3">
    <source>
        <dbReference type="ARBA" id="ARBA00022723"/>
    </source>
</evidence>
<keyword evidence="5 6" id="KW-0408">Iron</keyword>
<evidence type="ECO:0000259" key="8">
    <source>
        <dbReference type="PROSITE" id="PS51007"/>
    </source>
</evidence>
<sequence>MKISIYATLASLSLALPAMAQDAGDATKGEKEFNKCKACHMVQAPDGTNVVKGGKTGPNLYGVVGRKIASVEGFKYGDGILEVAEKNPDMVWTEEALVEYMTDPKPWLVEQTGDSAAKTKMTFKLGKNQADVAAFLAKHSPDAGAEAEAAPAEAEAN</sequence>
<dbReference type="GO" id="GO:0009055">
    <property type="term" value="F:electron transfer activity"/>
    <property type="evidence" value="ECO:0007669"/>
    <property type="project" value="InterPro"/>
</dbReference>
<dbReference type="InterPro" id="IPR009056">
    <property type="entry name" value="Cyt_c-like_dom"/>
</dbReference>
<dbReference type="Proteomes" id="UP000323956">
    <property type="component" value="Unassembled WGS sequence"/>
</dbReference>
<evidence type="ECO:0000256" key="7">
    <source>
        <dbReference type="SAM" id="SignalP"/>
    </source>
</evidence>
<dbReference type="PROSITE" id="PS51007">
    <property type="entry name" value="CYTC"/>
    <property type="match status" value="1"/>
</dbReference>
<dbReference type="GO" id="GO:0046872">
    <property type="term" value="F:metal ion binding"/>
    <property type="evidence" value="ECO:0007669"/>
    <property type="project" value="UniProtKB-KW"/>
</dbReference>
<dbReference type="GO" id="GO:0020037">
    <property type="term" value="F:heme binding"/>
    <property type="evidence" value="ECO:0007669"/>
    <property type="project" value="InterPro"/>
</dbReference>
<evidence type="ECO:0000256" key="6">
    <source>
        <dbReference type="PROSITE-ProRule" id="PRU00433"/>
    </source>
</evidence>
<dbReference type="PANTHER" id="PTHR11961">
    <property type="entry name" value="CYTOCHROME C"/>
    <property type="match status" value="1"/>
</dbReference>
<dbReference type="SUPFAM" id="SSF46626">
    <property type="entry name" value="Cytochrome c"/>
    <property type="match status" value="1"/>
</dbReference>
<feature type="chain" id="PRO_5012998005" evidence="7">
    <location>
        <begin position="21"/>
        <end position="157"/>
    </location>
</feature>
<keyword evidence="4" id="KW-0249">Electron transport</keyword>
<dbReference type="InterPro" id="IPR002327">
    <property type="entry name" value="Cyt_c_1A/1B"/>
</dbReference>
<feature type="signal peptide" evidence="7">
    <location>
        <begin position="1"/>
        <end position="20"/>
    </location>
</feature>
<evidence type="ECO:0000256" key="1">
    <source>
        <dbReference type="ARBA" id="ARBA00022448"/>
    </source>
</evidence>
<dbReference type="Gene3D" id="1.10.760.10">
    <property type="entry name" value="Cytochrome c-like domain"/>
    <property type="match status" value="1"/>
</dbReference>
<protein>
    <submittedName>
        <fullName evidence="9">Cytochrome c</fullName>
    </submittedName>
</protein>
<accession>A0A1N6P3U0</accession>
<reference evidence="9 10" key="1">
    <citation type="submission" date="2017-01" db="EMBL/GenBank/DDBJ databases">
        <authorList>
            <person name="Varghese N."/>
            <person name="Submissions S."/>
        </authorList>
    </citation>
    <scope>NUCLEOTIDE SEQUENCE [LARGE SCALE GENOMIC DNA]</scope>
    <source>
        <strain evidence="9 10">ATCC 700171</strain>
    </source>
</reference>
<dbReference type="InterPro" id="IPR036909">
    <property type="entry name" value="Cyt_c-like_dom_sf"/>
</dbReference>
<dbReference type="RefSeq" id="WP_149764117.1">
    <property type="nucleotide sequence ID" value="NZ_FTMK01000002.1"/>
</dbReference>
<gene>
    <name evidence="9" type="ORF">SAMN05421641_102231</name>
</gene>